<gene>
    <name evidence="1" type="ORF">Tco_0874639</name>
</gene>
<keyword evidence="2" id="KW-1185">Reference proteome</keyword>
<evidence type="ECO:0000313" key="1">
    <source>
        <dbReference type="EMBL" id="GJT15933.1"/>
    </source>
</evidence>
<proteinExistence type="predicted"/>
<reference evidence="1" key="2">
    <citation type="submission" date="2022-01" db="EMBL/GenBank/DDBJ databases">
        <authorList>
            <person name="Yamashiro T."/>
            <person name="Shiraishi A."/>
            <person name="Satake H."/>
            <person name="Nakayama K."/>
        </authorList>
    </citation>
    <scope>NUCLEOTIDE SEQUENCE</scope>
</reference>
<comment type="caution">
    <text evidence="1">The sequence shown here is derived from an EMBL/GenBank/DDBJ whole genome shotgun (WGS) entry which is preliminary data.</text>
</comment>
<sequence>MGYACLCLMNQPDLKLWFGLFVQQFKIVEQKVKRTVAVNNDDKNLAFLTTTSPSSTNSINTANTGVSTGNSKVNTASAETSTASLVMPQLMPFCLLNHKESQLSYQRTCGRKIVIDGSSPAGYVKPKGRISTVTKRDIWLENVRVPRAMTTEIGTKGNHQKQMKVQANMALKAFTDS</sequence>
<evidence type="ECO:0000313" key="2">
    <source>
        <dbReference type="Proteomes" id="UP001151760"/>
    </source>
</evidence>
<dbReference type="EMBL" id="BQNB010013435">
    <property type="protein sequence ID" value="GJT15933.1"/>
    <property type="molecule type" value="Genomic_DNA"/>
</dbReference>
<protein>
    <submittedName>
        <fullName evidence="1">Uncharacterized protein</fullName>
    </submittedName>
</protein>
<dbReference type="Proteomes" id="UP001151760">
    <property type="component" value="Unassembled WGS sequence"/>
</dbReference>
<name>A0ABQ5BQV6_9ASTR</name>
<organism evidence="1 2">
    <name type="scientific">Tanacetum coccineum</name>
    <dbReference type="NCBI Taxonomy" id="301880"/>
    <lineage>
        <taxon>Eukaryota</taxon>
        <taxon>Viridiplantae</taxon>
        <taxon>Streptophyta</taxon>
        <taxon>Embryophyta</taxon>
        <taxon>Tracheophyta</taxon>
        <taxon>Spermatophyta</taxon>
        <taxon>Magnoliopsida</taxon>
        <taxon>eudicotyledons</taxon>
        <taxon>Gunneridae</taxon>
        <taxon>Pentapetalae</taxon>
        <taxon>asterids</taxon>
        <taxon>campanulids</taxon>
        <taxon>Asterales</taxon>
        <taxon>Asteraceae</taxon>
        <taxon>Asteroideae</taxon>
        <taxon>Anthemideae</taxon>
        <taxon>Anthemidinae</taxon>
        <taxon>Tanacetum</taxon>
    </lineage>
</organism>
<accession>A0ABQ5BQV6</accession>
<reference evidence="1" key="1">
    <citation type="journal article" date="2022" name="Int. J. Mol. Sci.">
        <title>Draft Genome of Tanacetum Coccineum: Genomic Comparison of Closely Related Tanacetum-Family Plants.</title>
        <authorList>
            <person name="Yamashiro T."/>
            <person name="Shiraishi A."/>
            <person name="Nakayama K."/>
            <person name="Satake H."/>
        </authorList>
    </citation>
    <scope>NUCLEOTIDE SEQUENCE</scope>
</reference>